<name>A0A8J6HLP8_TENMO</name>
<feature type="region of interest" description="Disordered" evidence="1">
    <location>
        <begin position="574"/>
        <end position="593"/>
    </location>
</feature>
<dbReference type="SUPFAM" id="SSF56672">
    <property type="entry name" value="DNA/RNA polymerases"/>
    <property type="match status" value="1"/>
</dbReference>
<keyword evidence="4" id="KW-1185">Reference proteome</keyword>
<dbReference type="PANTHER" id="PTHR47027:SF20">
    <property type="entry name" value="REVERSE TRANSCRIPTASE-LIKE PROTEIN WITH RNA-DIRECTED DNA POLYMERASE DOMAIN"/>
    <property type="match status" value="1"/>
</dbReference>
<evidence type="ECO:0000256" key="1">
    <source>
        <dbReference type="SAM" id="MobiDB-lite"/>
    </source>
</evidence>
<dbReference type="AlphaFoldDB" id="A0A8J6HLP8"/>
<dbReference type="GO" id="GO:0071897">
    <property type="term" value="P:DNA biosynthetic process"/>
    <property type="evidence" value="ECO:0007669"/>
    <property type="project" value="UniProtKB-ARBA"/>
</dbReference>
<evidence type="ECO:0000259" key="2">
    <source>
        <dbReference type="Pfam" id="PF00078"/>
    </source>
</evidence>
<dbReference type="InterPro" id="IPR043502">
    <property type="entry name" value="DNA/RNA_pol_sf"/>
</dbReference>
<organism evidence="3 4">
    <name type="scientific">Tenebrio molitor</name>
    <name type="common">Yellow mealworm beetle</name>
    <dbReference type="NCBI Taxonomy" id="7067"/>
    <lineage>
        <taxon>Eukaryota</taxon>
        <taxon>Metazoa</taxon>
        <taxon>Ecdysozoa</taxon>
        <taxon>Arthropoda</taxon>
        <taxon>Hexapoda</taxon>
        <taxon>Insecta</taxon>
        <taxon>Pterygota</taxon>
        <taxon>Neoptera</taxon>
        <taxon>Endopterygota</taxon>
        <taxon>Coleoptera</taxon>
        <taxon>Polyphaga</taxon>
        <taxon>Cucujiformia</taxon>
        <taxon>Tenebrionidae</taxon>
        <taxon>Tenebrio</taxon>
    </lineage>
</organism>
<dbReference type="Pfam" id="PF00078">
    <property type="entry name" value="RVT_1"/>
    <property type="match status" value="1"/>
</dbReference>
<evidence type="ECO:0000313" key="3">
    <source>
        <dbReference type="EMBL" id="KAH0816949.1"/>
    </source>
</evidence>
<comment type="caution">
    <text evidence="3">The sequence shown here is derived from an EMBL/GenBank/DDBJ whole genome shotgun (WGS) entry which is preliminary data.</text>
</comment>
<feature type="domain" description="Reverse transcriptase" evidence="2">
    <location>
        <begin position="128"/>
        <end position="207"/>
    </location>
</feature>
<accession>A0A8J6HLP8</accession>
<gene>
    <name evidence="3" type="ORF">GEV33_005842</name>
</gene>
<dbReference type="Proteomes" id="UP000719412">
    <property type="component" value="Unassembled WGS sequence"/>
</dbReference>
<reference evidence="3" key="2">
    <citation type="submission" date="2021-08" db="EMBL/GenBank/DDBJ databases">
        <authorList>
            <person name="Eriksson T."/>
        </authorList>
    </citation>
    <scope>NUCLEOTIDE SEQUENCE</scope>
    <source>
        <strain evidence="3">Stoneville</strain>
        <tissue evidence="3">Whole head</tissue>
    </source>
</reference>
<evidence type="ECO:0000313" key="4">
    <source>
        <dbReference type="Proteomes" id="UP000719412"/>
    </source>
</evidence>
<proteinExistence type="predicted"/>
<sequence length="593" mass="69571">MNGVWKGEGFPQEWKEGIICPIYKKGEKDTASNYRGITLLNTAYKVYAMIVEERLMKEMNERGALPDGQAGFRKDLKAAFDNVERDLLWEYLRKKGINEHLVTKIEEIYEETISRVRVDGRVVVGKEKVWSLAYADDLVVLAREEKGMKEMLGNMEKYMRRKKLTVNVEKSKMMVFRKGGGRRKINEWRWEKDKIEEVKEFKYLGYVMNERNTAAAHVRELVKKANKIIGAVWGIGERKFGHDFRRRIMMFDSLVKSVVMYGAEIWGWREQEGLETPGYIVMEETKRDGIRIEAGKRAIRFEERLIERGECRILQECLKEKRKEIGKGVWKEREAYCERNGYAGAEIERMREGGRAMTDELVQRDRDVQVQERRTRIRESRYNGKYEKIITEELPKYLERESRKERVIIARFRCGNEERENKYWSEDRIRCVIIMENYTNSEMTDMVLCYGSADGVSLRAQALYREKFPARRVPHSQTFLAVVYGKMVLFDCIRQQEFCDLVNGVFNTHIHQRKSRSMQQVLQGFGTIYIEGHRRVLQTTTDILNIVSNNYPGVLRLCVSIYTVSLGWRRSSRSEGLSSAEGGQQLDGWPPEN</sequence>
<dbReference type="PANTHER" id="PTHR47027">
    <property type="entry name" value="REVERSE TRANSCRIPTASE DOMAIN-CONTAINING PROTEIN"/>
    <property type="match status" value="1"/>
</dbReference>
<dbReference type="InterPro" id="IPR000477">
    <property type="entry name" value="RT_dom"/>
</dbReference>
<dbReference type="CDD" id="cd01650">
    <property type="entry name" value="RT_nLTR_like"/>
    <property type="match status" value="1"/>
</dbReference>
<dbReference type="EMBL" id="JABDTM020020637">
    <property type="protein sequence ID" value="KAH0816949.1"/>
    <property type="molecule type" value="Genomic_DNA"/>
</dbReference>
<protein>
    <recommendedName>
        <fullName evidence="2">Reverse transcriptase domain-containing protein</fullName>
    </recommendedName>
</protein>
<reference evidence="3" key="1">
    <citation type="journal article" date="2020" name="J Insects Food Feed">
        <title>The yellow mealworm (Tenebrio molitor) genome: a resource for the emerging insects as food and feed industry.</title>
        <authorList>
            <person name="Eriksson T."/>
            <person name="Andere A."/>
            <person name="Kelstrup H."/>
            <person name="Emery V."/>
            <person name="Picard C."/>
        </authorList>
    </citation>
    <scope>NUCLEOTIDE SEQUENCE</scope>
    <source>
        <strain evidence="3">Stoneville</strain>
        <tissue evidence="3">Whole head</tissue>
    </source>
</reference>